<gene>
    <name evidence="1" type="ORF">ACFOMF_15635</name>
</gene>
<protein>
    <submittedName>
        <fullName evidence="1">Substrate-binding domain-containing protein</fullName>
    </submittedName>
</protein>
<dbReference type="Proteomes" id="UP001595630">
    <property type="component" value="Unassembled WGS sequence"/>
</dbReference>
<evidence type="ECO:0000313" key="2">
    <source>
        <dbReference type="Proteomes" id="UP001595630"/>
    </source>
</evidence>
<keyword evidence="2" id="KW-1185">Reference proteome</keyword>
<dbReference type="Gene3D" id="3.40.190.10">
    <property type="entry name" value="Periplasmic binding protein-like II"/>
    <property type="match status" value="2"/>
</dbReference>
<reference evidence="2" key="1">
    <citation type="journal article" date="2019" name="Int. J. Syst. Evol. Microbiol.">
        <title>The Global Catalogue of Microorganisms (GCM) 10K type strain sequencing project: providing services to taxonomists for standard genome sequencing and annotation.</title>
        <authorList>
            <consortium name="The Broad Institute Genomics Platform"/>
            <consortium name="The Broad Institute Genome Sequencing Center for Infectious Disease"/>
            <person name="Wu L."/>
            <person name="Ma J."/>
        </authorList>
    </citation>
    <scope>NUCLEOTIDE SEQUENCE [LARGE SCALE GENOMIC DNA]</scope>
    <source>
        <strain evidence="2">KCTC 42447</strain>
    </source>
</reference>
<name>A0ABV7T9N6_9GAMM</name>
<organism evidence="1 2">
    <name type="scientific">Stutzerimonas tarimensis</name>
    <dbReference type="NCBI Taxonomy" id="1507735"/>
    <lineage>
        <taxon>Bacteria</taxon>
        <taxon>Pseudomonadati</taxon>
        <taxon>Pseudomonadota</taxon>
        <taxon>Gammaproteobacteria</taxon>
        <taxon>Pseudomonadales</taxon>
        <taxon>Pseudomonadaceae</taxon>
        <taxon>Stutzerimonas</taxon>
    </lineage>
</organism>
<proteinExistence type="predicted"/>
<dbReference type="Pfam" id="PF13531">
    <property type="entry name" value="SBP_bac_11"/>
    <property type="match status" value="1"/>
</dbReference>
<dbReference type="SUPFAM" id="SSF53850">
    <property type="entry name" value="Periplasmic binding protein-like II"/>
    <property type="match status" value="1"/>
</dbReference>
<dbReference type="EMBL" id="JBHRXZ010000024">
    <property type="protein sequence ID" value="MFC3609213.1"/>
    <property type="molecule type" value="Genomic_DNA"/>
</dbReference>
<dbReference type="RefSeq" id="WP_386366557.1">
    <property type="nucleotide sequence ID" value="NZ_JBHRXZ010000024.1"/>
</dbReference>
<comment type="caution">
    <text evidence="1">The sequence shown here is derived from an EMBL/GenBank/DDBJ whole genome shotgun (WGS) entry which is preliminary data.</text>
</comment>
<accession>A0ABV7T9N6</accession>
<evidence type="ECO:0000313" key="1">
    <source>
        <dbReference type="EMBL" id="MFC3609213.1"/>
    </source>
</evidence>
<sequence>MTIVKVGAAPLLARSFGYLDDSVSPPEWVEGSVIEAYKVANGIGTEIEFHVTSSVPSGMLRNQIMNGLGASPRYYPYTLFLSADMNFPGLVAASYGPTGSVVAGLTSGVSVFSQGRLIHVSGDVTLPGTIDLTDIDPAVFKANYTTVGICEPTMGPYGVAGEQALEEFYDIDIAAAYAAGKLKYFSPIEEVDKAIEKTGSDPSGVQSGFIPSALHYSGTGVLTPPDDWTYRDFVGEDYDLHNQGALIVYDPGDTAASTAAQNLLTWLATPAGQAALALWGLSF</sequence>